<evidence type="ECO:0000313" key="1">
    <source>
        <dbReference type="EMBL" id="OGG23596.1"/>
    </source>
</evidence>
<evidence type="ECO:0008006" key="3">
    <source>
        <dbReference type="Google" id="ProtNLM"/>
    </source>
</evidence>
<accession>A0A1F6AG70</accession>
<proteinExistence type="predicted"/>
<dbReference type="Proteomes" id="UP000178759">
    <property type="component" value="Unassembled WGS sequence"/>
</dbReference>
<dbReference type="EMBL" id="MFJV01000001">
    <property type="protein sequence ID" value="OGG23596.1"/>
    <property type="molecule type" value="Genomic_DNA"/>
</dbReference>
<gene>
    <name evidence="1" type="ORF">A3A79_00025</name>
</gene>
<dbReference type="AlphaFoldDB" id="A0A1F6AG70"/>
<dbReference type="STRING" id="1798392.A3A79_00025"/>
<dbReference type="InterPro" id="IPR009000">
    <property type="entry name" value="Transl_B-barrel_sf"/>
</dbReference>
<sequence>MDVQVGKVTHFYDKIGVAIVEVMNQPLKVGDTVKVSGHDNEFTQKVESLQVEHKQVKELAVGESGGFKVDQAVKVGDILYLTTK</sequence>
<protein>
    <recommendedName>
        <fullName evidence="3">Translation elongation factor-like protein</fullName>
    </recommendedName>
</protein>
<reference evidence="1 2" key="1">
    <citation type="journal article" date="2016" name="Nat. Commun.">
        <title>Thousands of microbial genomes shed light on interconnected biogeochemical processes in an aquifer system.</title>
        <authorList>
            <person name="Anantharaman K."/>
            <person name="Brown C.T."/>
            <person name="Hug L.A."/>
            <person name="Sharon I."/>
            <person name="Castelle C.J."/>
            <person name="Probst A.J."/>
            <person name="Thomas B.C."/>
            <person name="Singh A."/>
            <person name="Wilkins M.J."/>
            <person name="Karaoz U."/>
            <person name="Brodie E.L."/>
            <person name="Williams K.H."/>
            <person name="Hubbard S.S."/>
            <person name="Banfield J.F."/>
        </authorList>
    </citation>
    <scope>NUCLEOTIDE SEQUENCE [LARGE SCALE GENOMIC DNA]</scope>
</reference>
<dbReference type="SUPFAM" id="SSF50447">
    <property type="entry name" value="Translation proteins"/>
    <property type="match status" value="1"/>
</dbReference>
<name>A0A1F6AG70_9BACT</name>
<dbReference type="Gene3D" id="2.40.30.10">
    <property type="entry name" value="Translation factors"/>
    <property type="match status" value="1"/>
</dbReference>
<comment type="caution">
    <text evidence="1">The sequence shown here is derived from an EMBL/GenBank/DDBJ whole genome shotgun (WGS) entry which is preliminary data.</text>
</comment>
<organism evidence="1 2">
    <name type="scientific">Candidatus Gottesmanbacteria bacterium RIFCSPLOWO2_01_FULL_43_11b</name>
    <dbReference type="NCBI Taxonomy" id="1798392"/>
    <lineage>
        <taxon>Bacteria</taxon>
        <taxon>Candidatus Gottesmaniibacteriota</taxon>
    </lineage>
</organism>
<evidence type="ECO:0000313" key="2">
    <source>
        <dbReference type="Proteomes" id="UP000178759"/>
    </source>
</evidence>